<accession>A0AA47N6H7</accession>
<comment type="caution">
    <text evidence="2">The sequence shown here is derived from an EMBL/GenBank/DDBJ whole genome shotgun (WGS) entry which is preliminary data.</text>
</comment>
<dbReference type="EMBL" id="JAOPHQ010000855">
    <property type="protein sequence ID" value="KAK0153282.1"/>
    <property type="molecule type" value="Genomic_DNA"/>
</dbReference>
<keyword evidence="3" id="KW-1185">Reference proteome</keyword>
<reference evidence="2" key="1">
    <citation type="journal article" date="2023" name="Front. Mar. Sci.">
        <title>A new Merluccius polli reference genome to investigate the effects of global change in West African waters.</title>
        <authorList>
            <person name="Mateo J.L."/>
            <person name="Blanco-Fernandez C."/>
            <person name="Garcia-Vazquez E."/>
            <person name="Machado-Schiaffino G."/>
        </authorList>
    </citation>
    <scope>NUCLEOTIDE SEQUENCE</scope>
    <source>
        <strain evidence="2">C29</strain>
        <tissue evidence="2">Fin</tissue>
    </source>
</reference>
<protein>
    <submittedName>
        <fullName evidence="2">Uncharacterized protein</fullName>
    </submittedName>
</protein>
<sequence length="291" mass="31269">MVSTIPESLFRQHFEPWGQERLKSCHWLQLRAANGLAIPYIGYLELDVELCGRRLPGCGILVVKDPPGCLSAQVPGVLGMNVIRKCYKELFGHHGLALFDLPVVSEAPKPVMQALQKCHQASVKPDQSAGKVKVRGKSACRIPGGVMKIVVATCSEQYSGSTVLFEPLDSGLPAGLLASPALVPVVRGTAYIPIVNRLVWVLLLAAHCCWHAAGRTLLTAVCSLFTAGCVLLDVRCGSSSGRRALRSAPCRSGSPDRSENTTSLKLQINILTIYPCPVSEGPKRSHLGGVW</sequence>
<organism evidence="2 3">
    <name type="scientific">Merluccius polli</name>
    <name type="common">Benguela hake</name>
    <name type="synonym">Merluccius cadenati</name>
    <dbReference type="NCBI Taxonomy" id="89951"/>
    <lineage>
        <taxon>Eukaryota</taxon>
        <taxon>Metazoa</taxon>
        <taxon>Chordata</taxon>
        <taxon>Craniata</taxon>
        <taxon>Vertebrata</taxon>
        <taxon>Euteleostomi</taxon>
        <taxon>Actinopterygii</taxon>
        <taxon>Neopterygii</taxon>
        <taxon>Teleostei</taxon>
        <taxon>Neoteleostei</taxon>
        <taxon>Acanthomorphata</taxon>
        <taxon>Zeiogadaria</taxon>
        <taxon>Gadariae</taxon>
        <taxon>Gadiformes</taxon>
        <taxon>Gadoidei</taxon>
        <taxon>Merlucciidae</taxon>
        <taxon>Merluccius</taxon>
    </lineage>
</organism>
<feature type="region of interest" description="Disordered" evidence="1">
    <location>
        <begin position="241"/>
        <end position="261"/>
    </location>
</feature>
<evidence type="ECO:0000313" key="3">
    <source>
        <dbReference type="Proteomes" id="UP001174136"/>
    </source>
</evidence>
<dbReference type="Proteomes" id="UP001174136">
    <property type="component" value="Unassembled WGS sequence"/>
</dbReference>
<name>A0AA47N6H7_MERPO</name>
<evidence type="ECO:0000313" key="2">
    <source>
        <dbReference type="EMBL" id="KAK0153282.1"/>
    </source>
</evidence>
<gene>
    <name evidence="2" type="ORF">N1851_005015</name>
</gene>
<dbReference type="AlphaFoldDB" id="A0AA47N6H7"/>
<proteinExistence type="predicted"/>
<evidence type="ECO:0000256" key="1">
    <source>
        <dbReference type="SAM" id="MobiDB-lite"/>
    </source>
</evidence>